<dbReference type="AlphaFoldDB" id="A0AAU7LUF8"/>
<proteinExistence type="predicted"/>
<keyword evidence="1" id="KW-0812">Transmembrane</keyword>
<protein>
    <recommendedName>
        <fullName evidence="3">Toxin CptA</fullName>
    </recommendedName>
</protein>
<dbReference type="EMBL" id="CP157675">
    <property type="protein sequence ID" value="XBP71274.1"/>
    <property type="molecule type" value="Genomic_DNA"/>
</dbReference>
<evidence type="ECO:0000256" key="1">
    <source>
        <dbReference type="SAM" id="Phobius"/>
    </source>
</evidence>
<gene>
    <name evidence="2" type="ORF">ABLV49_05575</name>
</gene>
<name>A0AAU7LUF8_9BURK</name>
<reference evidence="2" key="1">
    <citation type="submission" date="2024-05" db="EMBL/GenBank/DDBJ databases">
        <authorList>
            <person name="Bunk B."/>
            <person name="Swiderski J."/>
            <person name="Sproer C."/>
            <person name="Thiel V."/>
        </authorList>
    </citation>
    <scope>NUCLEOTIDE SEQUENCE</scope>
    <source>
        <strain evidence="2">DSM 17735</strain>
    </source>
</reference>
<evidence type="ECO:0008006" key="3">
    <source>
        <dbReference type="Google" id="ProtNLM"/>
    </source>
</evidence>
<dbReference type="RefSeq" id="WP_349280662.1">
    <property type="nucleotide sequence ID" value="NZ_CBCSCU010000017.1"/>
</dbReference>
<evidence type="ECO:0000313" key="2">
    <source>
        <dbReference type="EMBL" id="XBP71274.1"/>
    </source>
</evidence>
<feature type="transmembrane region" description="Helical" evidence="1">
    <location>
        <begin position="21"/>
        <end position="40"/>
    </location>
</feature>
<accession>A0AAU7LUF8</accession>
<organism evidence="2">
    <name type="scientific">Polaromonas hydrogenivorans</name>
    <dbReference type="NCBI Taxonomy" id="335476"/>
    <lineage>
        <taxon>Bacteria</taxon>
        <taxon>Pseudomonadati</taxon>
        <taxon>Pseudomonadota</taxon>
        <taxon>Betaproteobacteria</taxon>
        <taxon>Burkholderiales</taxon>
        <taxon>Comamonadaceae</taxon>
        <taxon>Polaromonas</taxon>
    </lineage>
</organism>
<keyword evidence="1" id="KW-1133">Transmembrane helix</keyword>
<keyword evidence="1" id="KW-0472">Membrane</keyword>
<sequence length="183" mass="20440">MNRHNAPPVVYPLGRSRFLGRLLLALWLAGLVSVLLWWNATRQLDWRMALAGLSVLLAGLSARVSWNHLPSGQLAWDGEAWRWESPGYQAGVAEHELSVIADVQHGLLLRLENRASASLWLWVEQRAMPERWLDLRRAVYSPHRSPAALPPHDFLPAEPPALPLPAVALSGAMQARNIPQARP</sequence>